<dbReference type="PANTHER" id="PTHR42756:SF1">
    <property type="entry name" value="TRANSCRIPTIONAL REPRESSOR OF EMRAB OPERON"/>
    <property type="match status" value="1"/>
</dbReference>
<reference evidence="6" key="1">
    <citation type="journal article" date="2013" name="ISME J.">
        <title>A small predatory core genome in the divergent marine Bacteriovorax marinus SJ and the terrestrial Bdellovibrio bacteriovorus.</title>
        <authorList>
            <person name="Crossman L.C."/>
            <person name="Chen H."/>
            <person name="Cerdeno-Tarraga A.M."/>
            <person name="Brooks K."/>
            <person name="Quail M.A."/>
            <person name="Pineiro S.A."/>
            <person name="Hobley L."/>
            <person name="Sockett R.E."/>
            <person name="Bentley S.D."/>
            <person name="Parkhill J."/>
            <person name="Williams H.N."/>
            <person name="Stine O.C."/>
        </authorList>
    </citation>
    <scope>NUCLEOTIDE SEQUENCE [LARGE SCALE GENOMIC DNA]</scope>
    <source>
        <strain evidence="6">ATCC BAA-682 / DSM 15412 / SJ</strain>
    </source>
</reference>
<name>E1WY60_HALMS</name>
<feature type="domain" description="HTH marR-type" evidence="4">
    <location>
        <begin position="12"/>
        <end position="146"/>
    </location>
</feature>
<dbReference type="AlphaFoldDB" id="E1WY60"/>
<dbReference type="InterPro" id="IPR000835">
    <property type="entry name" value="HTH_MarR-typ"/>
</dbReference>
<dbReference type="Gene3D" id="1.10.10.10">
    <property type="entry name" value="Winged helix-like DNA-binding domain superfamily/Winged helix DNA-binding domain"/>
    <property type="match status" value="1"/>
</dbReference>
<keyword evidence="6" id="KW-1185">Reference proteome</keyword>
<sequence length="157" mass="17774">MTMSKIKIEGVDINIIGAMARSIRFLEKMITGSVEKYSLTKPQLDVLFVIKYADGNSLKATEIAEELCVSKANISGLIARLESSNYIQRGVDPEDSRAKVLLLTEKAHVVLNEISPKYFRMTEDILEKFSKEEKEKLLEQLEYIESCMKKGGVHDEK</sequence>
<dbReference type="InterPro" id="IPR036388">
    <property type="entry name" value="WH-like_DNA-bd_sf"/>
</dbReference>
<organism evidence="5 6">
    <name type="scientific">Halobacteriovorax marinus (strain ATCC BAA-682 / DSM 15412 / SJ)</name>
    <name type="common">Bacteriovorax marinus</name>
    <dbReference type="NCBI Taxonomy" id="862908"/>
    <lineage>
        <taxon>Bacteria</taxon>
        <taxon>Pseudomonadati</taxon>
        <taxon>Bdellovibrionota</taxon>
        <taxon>Bacteriovoracia</taxon>
        <taxon>Bacteriovoracales</taxon>
        <taxon>Halobacteriovoraceae</taxon>
        <taxon>Halobacteriovorax</taxon>
    </lineage>
</organism>
<dbReference type="eggNOG" id="COG1846">
    <property type="taxonomic scope" value="Bacteria"/>
</dbReference>
<evidence type="ECO:0000256" key="2">
    <source>
        <dbReference type="ARBA" id="ARBA00023125"/>
    </source>
</evidence>
<keyword evidence="2" id="KW-0238">DNA-binding</keyword>
<dbReference type="EMBL" id="FQ312005">
    <property type="protein sequence ID" value="CBW27615.1"/>
    <property type="molecule type" value="Genomic_DNA"/>
</dbReference>
<proteinExistence type="predicted"/>
<accession>E1WY60</accession>
<dbReference type="HOGENOM" id="CLU_083287_18_7_7"/>
<evidence type="ECO:0000259" key="4">
    <source>
        <dbReference type="PROSITE" id="PS50995"/>
    </source>
</evidence>
<evidence type="ECO:0000313" key="5">
    <source>
        <dbReference type="EMBL" id="CBW27615.1"/>
    </source>
</evidence>
<dbReference type="PROSITE" id="PS50995">
    <property type="entry name" value="HTH_MARR_2"/>
    <property type="match status" value="1"/>
</dbReference>
<dbReference type="KEGG" id="bmx:BMS_2840"/>
<dbReference type="GO" id="GO:0003677">
    <property type="term" value="F:DNA binding"/>
    <property type="evidence" value="ECO:0007669"/>
    <property type="project" value="UniProtKB-KW"/>
</dbReference>
<dbReference type="Pfam" id="PF01047">
    <property type="entry name" value="MarR"/>
    <property type="match status" value="1"/>
</dbReference>
<keyword evidence="3" id="KW-0804">Transcription</keyword>
<dbReference type="PRINTS" id="PR00598">
    <property type="entry name" value="HTHMARR"/>
</dbReference>
<dbReference type="PANTHER" id="PTHR42756">
    <property type="entry name" value="TRANSCRIPTIONAL REGULATOR, MARR"/>
    <property type="match status" value="1"/>
</dbReference>
<evidence type="ECO:0000256" key="3">
    <source>
        <dbReference type="ARBA" id="ARBA00023163"/>
    </source>
</evidence>
<protein>
    <submittedName>
        <fullName evidence="5">MarR-family regulatory protein</fullName>
    </submittedName>
</protein>
<dbReference type="SMART" id="SM00347">
    <property type="entry name" value="HTH_MARR"/>
    <property type="match status" value="1"/>
</dbReference>
<evidence type="ECO:0000313" key="6">
    <source>
        <dbReference type="Proteomes" id="UP000008963"/>
    </source>
</evidence>
<dbReference type="SUPFAM" id="SSF46785">
    <property type="entry name" value="Winged helix' DNA-binding domain"/>
    <property type="match status" value="1"/>
</dbReference>
<dbReference type="InterPro" id="IPR036390">
    <property type="entry name" value="WH_DNA-bd_sf"/>
</dbReference>
<dbReference type="GO" id="GO:0003700">
    <property type="term" value="F:DNA-binding transcription factor activity"/>
    <property type="evidence" value="ECO:0007669"/>
    <property type="project" value="InterPro"/>
</dbReference>
<dbReference type="STRING" id="862908.BMS_2840"/>
<evidence type="ECO:0000256" key="1">
    <source>
        <dbReference type="ARBA" id="ARBA00023015"/>
    </source>
</evidence>
<dbReference type="PATRIC" id="fig|862908.3.peg.2716"/>
<keyword evidence="1" id="KW-0805">Transcription regulation</keyword>
<gene>
    <name evidence="5" type="ordered locus">BMS_2840</name>
</gene>
<dbReference type="Proteomes" id="UP000008963">
    <property type="component" value="Chromosome"/>
</dbReference>